<evidence type="ECO:0000259" key="3">
    <source>
        <dbReference type="PROSITE" id="PS50853"/>
    </source>
</evidence>
<dbReference type="SUPFAM" id="SSF49265">
    <property type="entry name" value="Fibronectin type III"/>
    <property type="match status" value="3"/>
</dbReference>
<organism evidence="4">
    <name type="scientific">Ixodes ricinus</name>
    <name type="common">Common tick</name>
    <name type="synonym">Acarus ricinus</name>
    <dbReference type="NCBI Taxonomy" id="34613"/>
    <lineage>
        <taxon>Eukaryota</taxon>
        <taxon>Metazoa</taxon>
        <taxon>Ecdysozoa</taxon>
        <taxon>Arthropoda</taxon>
        <taxon>Chelicerata</taxon>
        <taxon>Arachnida</taxon>
        <taxon>Acari</taxon>
        <taxon>Parasitiformes</taxon>
        <taxon>Ixodida</taxon>
        <taxon>Ixodoidea</taxon>
        <taxon>Ixodidae</taxon>
        <taxon>Ixodinae</taxon>
        <taxon>Ixodes</taxon>
    </lineage>
</organism>
<dbReference type="SMART" id="SM00060">
    <property type="entry name" value="FN3"/>
    <property type="match status" value="5"/>
</dbReference>
<evidence type="ECO:0000256" key="2">
    <source>
        <dbReference type="SAM" id="MobiDB-lite"/>
    </source>
</evidence>
<dbReference type="PROSITE" id="PS50853">
    <property type="entry name" value="FN3"/>
    <property type="match status" value="1"/>
</dbReference>
<dbReference type="InterPro" id="IPR050991">
    <property type="entry name" value="ECM_Regulatory_Proteins"/>
</dbReference>
<sequence>EYVSSFDEKPYKCPDGTELHSSLICDGKGQCSDYYRYADQYDENFEFCVDPRNEYFKLHMETENQENGTLDLSWWFERKPPSNSTDEKNRYLRDTDYVIRAGYFLTAKSQHHTVKKTLVYARTHYRISCLKPWTNYEIILRPFYQKAGVPDTTFKVGEAAIQDILTHPVAPSAPTAFYIVSVHKGNITMKIHHPDDWNGTPAGYRVRWQAQEDVSQQGHADFDFDEEDLSRYVETFVSLVAGRDYTLYVSARNRGYDKTFLGPEIEEEVVTVPLDPVEVTAQSIGPKEIDVTWRTEGFADIFLVAVCNGSCPAATRRITPFLPAFYYSTKNPESDDPESDDPESDDAESDDPNYVLVKVDGSSGKSSVYSVLIERPLLATNLSVDVVSCYRKVCSEPVTTTLFHRMSQPPTLAVAVVRPTWIEVTLLPSSNSAYELRCCNTNSVCQVVYTKVSATISNLIPNTTYNLELREALRDAKGHVALGPAARKRITTWSLVPLSPVVKVAVPNAVGDTLVLSWTIFNSRVDYLQISLDGSEWQNCTDGPSCSMSIIHGRTPFLVEGFIKISNLLLCTEYAISLRACNVDGCGNGTTVTAWTSMGGPSTPTDLKGEILDNDDFLVRWRRPGRPAGPLGGYMVSWKCPGAEEMSAITTENQLALKDLPNKGTNCTFLVKGFNLGPWDHQFVGDSAEFTFQLPERSPLLFFEDHDEDSPPPSA</sequence>
<reference evidence="4" key="1">
    <citation type="journal article" date="2018" name="PLoS Negl. Trop. Dis.">
        <title>Sialome diversity of ticks revealed by RNAseq of single tick salivary glands.</title>
        <authorList>
            <person name="Perner J."/>
            <person name="Kropackova S."/>
            <person name="Kopacek P."/>
            <person name="Ribeiro J.M."/>
        </authorList>
    </citation>
    <scope>NUCLEOTIDE SEQUENCE</scope>
    <source>
        <strain evidence="4">Siblings of single egg batch collected in Ceske Budejovice</strain>
        <tissue evidence="4">Salivary glands</tissue>
    </source>
</reference>
<keyword evidence="4" id="KW-0675">Receptor</keyword>
<dbReference type="InterPro" id="IPR013783">
    <property type="entry name" value="Ig-like_fold"/>
</dbReference>
<dbReference type="EMBL" id="GEGO01007175">
    <property type="protein sequence ID" value="JAR88229.1"/>
    <property type="molecule type" value="Transcribed_RNA"/>
</dbReference>
<proteinExistence type="predicted"/>
<feature type="domain" description="Fibronectin type-III" evidence="3">
    <location>
        <begin position="170"/>
        <end position="275"/>
    </location>
</feature>
<dbReference type="InterPro" id="IPR003961">
    <property type="entry name" value="FN3_dom"/>
</dbReference>
<feature type="compositionally biased region" description="Acidic residues" evidence="2">
    <location>
        <begin position="334"/>
        <end position="351"/>
    </location>
</feature>
<evidence type="ECO:0000313" key="4">
    <source>
        <dbReference type="EMBL" id="JAR88229.1"/>
    </source>
</evidence>
<keyword evidence="1" id="KW-0677">Repeat</keyword>
<dbReference type="Gene3D" id="2.60.40.10">
    <property type="entry name" value="Immunoglobulins"/>
    <property type="match status" value="2"/>
</dbReference>
<feature type="region of interest" description="Disordered" evidence="2">
    <location>
        <begin position="329"/>
        <end position="353"/>
    </location>
</feature>
<feature type="non-terminal residue" evidence="4">
    <location>
        <position position="1"/>
    </location>
</feature>
<dbReference type="PANTHER" id="PTHR46708">
    <property type="entry name" value="TENASCIN"/>
    <property type="match status" value="1"/>
</dbReference>
<dbReference type="PANTHER" id="PTHR46708:SF2">
    <property type="entry name" value="FIBRONECTIN TYPE-III DOMAIN-CONTAINING PROTEIN"/>
    <property type="match status" value="1"/>
</dbReference>
<evidence type="ECO:0000256" key="1">
    <source>
        <dbReference type="ARBA" id="ARBA00022737"/>
    </source>
</evidence>
<accession>A0A147BBU1</accession>
<name>A0A147BBU1_IXORI</name>
<dbReference type="CDD" id="cd00063">
    <property type="entry name" value="FN3"/>
    <property type="match status" value="2"/>
</dbReference>
<dbReference type="InterPro" id="IPR036116">
    <property type="entry name" value="FN3_sf"/>
</dbReference>
<protein>
    <submittedName>
        <fullName evidence="4">Putative insulin/growth factor receptor</fullName>
    </submittedName>
</protein>
<dbReference type="AlphaFoldDB" id="A0A147BBU1"/>